<evidence type="ECO:0000256" key="3">
    <source>
        <dbReference type="ARBA" id="ARBA00022750"/>
    </source>
</evidence>
<name>A0A1I8NMS2_STOCA</name>
<evidence type="ECO:0000256" key="7">
    <source>
        <dbReference type="PIRSR" id="PIRSR601461-1"/>
    </source>
</evidence>
<dbReference type="GO" id="GO:0004190">
    <property type="term" value="F:aspartic-type endopeptidase activity"/>
    <property type="evidence" value="ECO:0007669"/>
    <property type="project" value="UniProtKB-KW"/>
</dbReference>
<feature type="signal peptide" evidence="11">
    <location>
        <begin position="1"/>
        <end position="16"/>
    </location>
</feature>
<keyword evidence="6" id="KW-0325">Glycoprotein</keyword>
<keyword evidence="11" id="KW-0732">Signal</keyword>
<evidence type="ECO:0000313" key="13">
    <source>
        <dbReference type="EnsemblMetazoa" id="SCAU000409-PA"/>
    </source>
</evidence>
<evidence type="ECO:0000256" key="1">
    <source>
        <dbReference type="ARBA" id="ARBA00007447"/>
    </source>
</evidence>
<reference evidence="13" key="1">
    <citation type="submission" date="2020-05" db="UniProtKB">
        <authorList>
            <consortium name="EnsemblMetazoa"/>
        </authorList>
    </citation>
    <scope>IDENTIFICATION</scope>
    <source>
        <strain evidence="13">USDA</strain>
    </source>
</reference>
<proteinExistence type="inferred from homology"/>
<dbReference type="PANTHER" id="PTHR47966">
    <property type="entry name" value="BETA-SITE APP-CLEAVING ENZYME, ISOFORM A-RELATED"/>
    <property type="match status" value="1"/>
</dbReference>
<dbReference type="Proteomes" id="UP000095300">
    <property type="component" value="Unassembled WGS sequence"/>
</dbReference>
<feature type="domain" description="Peptidase A1" evidence="12">
    <location>
        <begin position="86"/>
        <end position="396"/>
    </location>
</feature>
<dbReference type="InterPro" id="IPR001461">
    <property type="entry name" value="Aspartic_peptidase_A1"/>
</dbReference>
<feature type="active site" evidence="7">
    <location>
        <position position="104"/>
    </location>
</feature>
<evidence type="ECO:0000256" key="6">
    <source>
        <dbReference type="ARBA" id="ARBA00023180"/>
    </source>
</evidence>
<dbReference type="PANTHER" id="PTHR47966:SF51">
    <property type="entry name" value="BETA-SITE APP-CLEAVING ENZYME, ISOFORM A-RELATED"/>
    <property type="match status" value="1"/>
</dbReference>
<dbReference type="Pfam" id="PF00026">
    <property type="entry name" value="Asp"/>
    <property type="match status" value="1"/>
</dbReference>
<sequence length="399" mass="43140">MMKFFVFLTLAALASAELIRVPIHRQQNFKKTRGNVKAELDILRSKYNLIATSDESSNESSNESSDESTDESSIEEQLANTLNMEYYGIITIGTPPQDFLVLFDSGSSNLWIPSSQCYANNTACQTHSQYNSSASSTYIANGESFSIQYGTGSLTGFLSTDTVTVGGLAIQSQTFAEAMAEPGTSFVDSIFDGIMGMAYQTIAVDNVVPPFYNMFSQGLVDSAVFSFYLARNGTSINGGELILGGVDPSLYSGYLTYVNVSQQGYWQFEMESASISGYVACSSCQAIADTGTSLIVAPKYAFLVLNEVIGGTEGSDGNFYVDCASVSSLPTVEFAIGGTLFSLTPDMYIINVNDDDTNYCMSAFTYMGTDFWILGDVFIGPYYTAFDLDNNRVGFAPVA</sequence>
<feature type="disulfide bond" evidence="8">
    <location>
        <begin position="117"/>
        <end position="124"/>
    </location>
</feature>
<dbReference type="PROSITE" id="PS00141">
    <property type="entry name" value="ASP_PROTEASE"/>
    <property type="match status" value="2"/>
</dbReference>
<comment type="similarity">
    <text evidence="1 9">Belongs to the peptidase A1 family.</text>
</comment>
<keyword evidence="3 9" id="KW-0064">Aspartyl protease</keyword>
<evidence type="ECO:0000256" key="5">
    <source>
        <dbReference type="ARBA" id="ARBA00023157"/>
    </source>
</evidence>
<evidence type="ECO:0000259" key="12">
    <source>
        <dbReference type="PROSITE" id="PS51767"/>
    </source>
</evidence>
<evidence type="ECO:0000256" key="4">
    <source>
        <dbReference type="ARBA" id="ARBA00022801"/>
    </source>
</evidence>
<evidence type="ECO:0000256" key="2">
    <source>
        <dbReference type="ARBA" id="ARBA00022670"/>
    </source>
</evidence>
<dbReference type="InterPro" id="IPR001969">
    <property type="entry name" value="Aspartic_peptidase_AS"/>
</dbReference>
<dbReference type="GO" id="GO:0005764">
    <property type="term" value="C:lysosome"/>
    <property type="evidence" value="ECO:0007669"/>
    <property type="project" value="TreeGrafter"/>
</dbReference>
<keyword evidence="14" id="KW-1185">Reference proteome</keyword>
<dbReference type="EnsemblMetazoa" id="SCAU000409-RA">
    <property type="protein sequence ID" value="SCAU000409-PA"/>
    <property type="gene ID" value="SCAU000409"/>
</dbReference>
<dbReference type="PROSITE" id="PS51767">
    <property type="entry name" value="PEPTIDASE_A1"/>
    <property type="match status" value="1"/>
</dbReference>
<dbReference type="PRINTS" id="PR00792">
    <property type="entry name" value="PEPSIN"/>
</dbReference>
<dbReference type="SUPFAM" id="SSF50630">
    <property type="entry name" value="Acid proteases"/>
    <property type="match status" value="1"/>
</dbReference>
<accession>A0A1I8NMS2</accession>
<feature type="disulfide bond" evidence="8">
    <location>
        <begin position="323"/>
        <end position="360"/>
    </location>
</feature>
<dbReference type="InterPro" id="IPR033121">
    <property type="entry name" value="PEPTIDASE_A1"/>
</dbReference>
<dbReference type="Gene3D" id="2.40.70.10">
    <property type="entry name" value="Acid Proteases"/>
    <property type="match status" value="2"/>
</dbReference>
<dbReference type="FunFam" id="2.40.70.10:FF:000002">
    <property type="entry name" value="Vacuolar aspartic proteinase"/>
    <property type="match status" value="1"/>
</dbReference>
<evidence type="ECO:0000256" key="10">
    <source>
        <dbReference type="SAM" id="MobiDB-lite"/>
    </source>
</evidence>
<dbReference type="OrthoDB" id="771136at2759"/>
<protein>
    <recommendedName>
        <fullName evidence="12">Peptidase A1 domain-containing protein</fullName>
    </recommendedName>
</protein>
<dbReference type="VEuPathDB" id="VectorBase:SCAU000409"/>
<organism evidence="13 14">
    <name type="scientific">Stomoxys calcitrans</name>
    <name type="common">Stable fly</name>
    <name type="synonym">Conops calcitrans</name>
    <dbReference type="NCBI Taxonomy" id="35570"/>
    <lineage>
        <taxon>Eukaryota</taxon>
        <taxon>Metazoa</taxon>
        <taxon>Ecdysozoa</taxon>
        <taxon>Arthropoda</taxon>
        <taxon>Hexapoda</taxon>
        <taxon>Insecta</taxon>
        <taxon>Pterygota</taxon>
        <taxon>Neoptera</taxon>
        <taxon>Endopterygota</taxon>
        <taxon>Diptera</taxon>
        <taxon>Brachycera</taxon>
        <taxon>Muscomorpha</taxon>
        <taxon>Muscoidea</taxon>
        <taxon>Muscidae</taxon>
        <taxon>Stomoxys</taxon>
    </lineage>
</organism>
<dbReference type="FunFam" id="2.40.70.10:FF:000091">
    <property type="entry name" value="GG22202"/>
    <property type="match status" value="1"/>
</dbReference>
<feature type="compositionally biased region" description="Low complexity" evidence="10">
    <location>
        <begin position="53"/>
        <end position="63"/>
    </location>
</feature>
<evidence type="ECO:0000313" key="14">
    <source>
        <dbReference type="Proteomes" id="UP000095300"/>
    </source>
</evidence>
<feature type="active site" evidence="7">
    <location>
        <position position="289"/>
    </location>
</feature>
<evidence type="ECO:0000256" key="9">
    <source>
        <dbReference type="RuleBase" id="RU000454"/>
    </source>
</evidence>
<keyword evidence="5 8" id="KW-1015">Disulfide bond</keyword>
<evidence type="ECO:0000256" key="8">
    <source>
        <dbReference type="PIRSR" id="PIRSR601461-2"/>
    </source>
</evidence>
<feature type="compositionally biased region" description="Acidic residues" evidence="10">
    <location>
        <begin position="64"/>
        <end position="74"/>
    </location>
</feature>
<feature type="region of interest" description="Disordered" evidence="10">
    <location>
        <begin position="53"/>
        <end position="75"/>
    </location>
</feature>
<keyword evidence="4 9" id="KW-0378">Hydrolase</keyword>
<dbReference type="KEGG" id="scac:106088353"/>
<dbReference type="InterPro" id="IPR021109">
    <property type="entry name" value="Peptidase_aspartic_dom_sf"/>
</dbReference>
<feature type="chain" id="PRO_5009325340" description="Peptidase A1 domain-containing protein" evidence="11">
    <location>
        <begin position="17"/>
        <end position="399"/>
    </location>
</feature>
<dbReference type="AlphaFoldDB" id="A0A1I8NMS2"/>
<gene>
    <name evidence="13" type="primary">106088353</name>
</gene>
<dbReference type="STRING" id="35570.A0A1I8NMS2"/>
<keyword evidence="2 9" id="KW-0645">Protease</keyword>
<dbReference type="GO" id="GO:0006508">
    <property type="term" value="P:proteolysis"/>
    <property type="evidence" value="ECO:0007669"/>
    <property type="project" value="UniProtKB-KW"/>
</dbReference>
<evidence type="ECO:0000256" key="11">
    <source>
        <dbReference type="SAM" id="SignalP"/>
    </source>
</evidence>